<dbReference type="Pfam" id="PF02794">
    <property type="entry name" value="HlyC"/>
    <property type="match status" value="1"/>
</dbReference>
<evidence type="ECO:0000256" key="2">
    <source>
        <dbReference type="RuleBase" id="RU368102"/>
    </source>
</evidence>
<dbReference type="EMBL" id="JAUSVU010000015">
    <property type="protein sequence ID" value="MDQ0534942.1"/>
    <property type="molecule type" value="Genomic_DNA"/>
</dbReference>
<proteinExistence type="inferred from homology"/>
<dbReference type="GO" id="GO:0016746">
    <property type="term" value="F:acyltransferase activity"/>
    <property type="evidence" value="ECO:0007669"/>
    <property type="project" value="UniProtKB-KW"/>
</dbReference>
<dbReference type="Proteomes" id="UP001244552">
    <property type="component" value="Unassembled WGS sequence"/>
</dbReference>
<dbReference type="EC" id="2.3.1.-" evidence="2"/>
<organism evidence="3 4">
    <name type="scientific">Azospirillum picis</name>
    <dbReference type="NCBI Taxonomy" id="488438"/>
    <lineage>
        <taxon>Bacteria</taxon>
        <taxon>Pseudomonadati</taxon>
        <taxon>Pseudomonadota</taxon>
        <taxon>Alphaproteobacteria</taxon>
        <taxon>Rhodospirillales</taxon>
        <taxon>Azospirillaceae</taxon>
        <taxon>Azospirillum</taxon>
    </lineage>
</organism>
<comment type="similarity">
    <text evidence="1 2">Belongs to the RTX toxin acyltransferase family.</text>
</comment>
<keyword evidence="2" id="KW-0963">Cytoplasm</keyword>
<dbReference type="PRINTS" id="PR01489">
    <property type="entry name" value="RTXTOXINC"/>
</dbReference>
<dbReference type="RefSeq" id="WP_209991262.1">
    <property type="nucleotide sequence ID" value="NZ_JAGINO010000045.1"/>
</dbReference>
<comment type="subcellular location">
    <subcellularLocation>
        <location evidence="2">Cytoplasm</location>
    </subcellularLocation>
</comment>
<dbReference type="InterPro" id="IPR003996">
    <property type="entry name" value="RTX_toxin-activating_protC_bac"/>
</dbReference>
<keyword evidence="2 3" id="KW-0012">Acyltransferase</keyword>
<accession>A0ABU0MN99</accession>
<evidence type="ECO:0000313" key="4">
    <source>
        <dbReference type="Proteomes" id="UP001244552"/>
    </source>
</evidence>
<comment type="function">
    <text evidence="2">Involved in fatty acylation of protoxin at internal lysine residues, thereby converting it to the active toxin.</text>
</comment>
<evidence type="ECO:0000313" key="3">
    <source>
        <dbReference type="EMBL" id="MDQ0534942.1"/>
    </source>
</evidence>
<reference evidence="3 4" key="1">
    <citation type="submission" date="2023-07" db="EMBL/GenBank/DDBJ databases">
        <title>Genomic Encyclopedia of Type Strains, Phase IV (KMG-IV): sequencing the most valuable type-strain genomes for metagenomic binning, comparative biology and taxonomic classification.</title>
        <authorList>
            <person name="Goeker M."/>
        </authorList>
    </citation>
    <scope>NUCLEOTIDE SEQUENCE [LARGE SCALE GENOMIC DNA]</scope>
    <source>
        <strain evidence="3 4">DSM 19922</strain>
    </source>
</reference>
<keyword evidence="2" id="KW-0204">Cytolysis</keyword>
<name>A0ABU0MN99_9PROT</name>
<sequence>MSANIEGIRSPSSETPTSVAQVTLATVFGEAAWLLTQSPRHKHLFLSDLEWMVMPPFLLQQFRTFRSGERLVGLALWASVSEEVVKRLEAGSTKLAPTDWKSGDRLWLVELVTPFGQQEAMVEDLKVNGLPGWSFKMLTIDAQGKKAVTIVARE</sequence>
<keyword evidence="2 3" id="KW-0808">Transferase</keyword>
<comment type="caution">
    <text evidence="3">The sequence shown here is derived from an EMBL/GenBank/DDBJ whole genome shotgun (WGS) entry which is preliminary data.</text>
</comment>
<protein>
    <recommendedName>
        <fullName evidence="2">RTX toxin-activating lysine-acyltransferase</fullName>
        <ecNumber evidence="2">2.3.1.-</ecNumber>
    </recommendedName>
</protein>
<evidence type="ECO:0000256" key="1">
    <source>
        <dbReference type="ARBA" id="ARBA00005686"/>
    </source>
</evidence>
<keyword evidence="4" id="KW-1185">Reference proteome</keyword>
<gene>
    <name evidence="3" type="ORF">QO018_003820</name>
</gene>